<dbReference type="PROSITE" id="PS01359">
    <property type="entry name" value="ZF_PHD_1"/>
    <property type="match status" value="1"/>
</dbReference>
<evidence type="ECO:0000259" key="5">
    <source>
        <dbReference type="SMART" id="SM00249"/>
    </source>
</evidence>
<reference evidence="6" key="1">
    <citation type="journal article" date="2014" name="Nat. Commun.">
        <title>The emerging biofuel crop Camelina sativa retains a highly undifferentiated hexaploid genome structure.</title>
        <authorList>
            <person name="Kagale S."/>
            <person name="Koh C."/>
            <person name="Nixon J."/>
            <person name="Bollina V."/>
            <person name="Clarke W.E."/>
            <person name="Tuteja R."/>
            <person name="Spillane C."/>
            <person name="Robinson S.J."/>
            <person name="Links M.G."/>
            <person name="Clarke C."/>
            <person name="Higgins E.E."/>
            <person name="Huebert T."/>
            <person name="Sharpe A.G."/>
            <person name="Parkin I.A."/>
        </authorList>
    </citation>
    <scope>NUCLEOTIDE SEQUENCE [LARGE SCALE GENOMIC DNA]</scope>
    <source>
        <strain evidence="6">cv. DH55</strain>
    </source>
</reference>
<accession>A0ABM1QCY6</accession>
<dbReference type="RefSeq" id="XP_019084624.1">
    <property type="nucleotide sequence ID" value="XM_019229079.1"/>
</dbReference>
<evidence type="ECO:0000256" key="3">
    <source>
        <dbReference type="ARBA" id="ARBA00022771"/>
    </source>
</evidence>
<dbReference type="PANTHER" id="PTHR32410:SF211">
    <property type="entry name" value="CYSTEINE_HISTIDINE-RICH C1 DOMAIN FAMILY PROTEIN"/>
    <property type="match status" value="1"/>
</dbReference>
<protein>
    <submittedName>
        <fullName evidence="7">Uncharacterized protein LOC109126031</fullName>
    </submittedName>
</protein>
<sequence>MVLECVSHFATCGSLFYHCSICNFTLDPVCATKPTFINHPKRHEHTLYYFTRKSKLMCVVCGEDYKYFIFVCLHCDFIVHKKCIYLPQVIKISLHKHRLSFASSLSFREWACGVCRKDIDTKYGAYTCMTKGCIYGVHTNCATSRTRGIIWDIKELEGEPEEDDENIKPPFEEIRDGIILHFSHPKHLMRLDEDVKRWCGEEKYCQACILPLYDGKSYTCVKCDYVFHEACAYLPRVKQHALHAHLLTLEPSFTQIKQCQYCNVKSCGFKYVCYNVDGNKFSLDVRCASISEPYDHHLHMHPLLFNSSTDTCSICGNLRETLTCDRCGFLLCFRCAGFPYKVRYLNDEHLLTFSYRGFSYVDYMSSSDISEGSYEEDAKGDFSCDLCEEEIILRGDSRSGFYRCEKCEVALHVKCCFGEDLYMNPGSRVTVQGEEFNIVKNSAFTRPICMGCQGRCKYKMMFIAVLLEIYIVQSNTFIMSPRRRRSFDLDMCSASE</sequence>
<dbReference type="InterPro" id="IPR019786">
    <property type="entry name" value="Zinc_finger_PHD-type_CS"/>
</dbReference>
<evidence type="ECO:0000256" key="4">
    <source>
        <dbReference type="ARBA" id="ARBA00022833"/>
    </source>
</evidence>
<dbReference type="InterPro" id="IPR001965">
    <property type="entry name" value="Znf_PHD"/>
</dbReference>
<reference evidence="7" key="2">
    <citation type="submission" date="2025-08" db="UniProtKB">
        <authorList>
            <consortium name="RefSeq"/>
        </authorList>
    </citation>
    <scope>IDENTIFICATION</scope>
    <source>
        <tissue evidence="7">Leaf</tissue>
    </source>
</reference>
<keyword evidence="3" id="KW-0863">Zinc-finger</keyword>
<dbReference type="InterPro" id="IPR046349">
    <property type="entry name" value="C1-like_sf"/>
</dbReference>
<gene>
    <name evidence="7" type="primary">LOC109126031</name>
</gene>
<name>A0ABM1QCY6_CAMSA</name>
<keyword evidence="2" id="KW-0677">Repeat</keyword>
<feature type="domain" description="Zinc finger PHD-type" evidence="5">
    <location>
        <begin position="383"/>
        <end position="450"/>
    </location>
</feature>
<keyword evidence="4" id="KW-0862">Zinc</keyword>
<proteinExistence type="predicted"/>
<dbReference type="SUPFAM" id="SSF57889">
    <property type="entry name" value="Cysteine-rich domain"/>
    <property type="match status" value="4"/>
</dbReference>
<dbReference type="Pfam" id="PF22926">
    <property type="entry name" value="C1-like_CT"/>
    <property type="match status" value="1"/>
</dbReference>
<dbReference type="Proteomes" id="UP000694864">
    <property type="component" value="Chromosome 8"/>
</dbReference>
<keyword evidence="6" id="KW-1185">Reference proteome</keyword>
<dbReference type="PANTHER" id="PTHR32410">
    <property type="entry name" value="CYSTEINE/HISTIDINE-RICH C1 DOMAIN FAMILY PROTEIN"/>
    <property type="match status" value="1"/>
</dbReference>
<evidence type="ECO:0000256" key="2">
    <source>
        <dbReference type="ARBA" id="ARBA00022737"/>
    </source>
</evidence>
<evidence type="ECO:0000313" key="6">
    <source>
        <dbReference type="Proteomes" id="UP000694864"/>
    </source>
</evidence>
<dbReference type="InterPro" id="IPR053192">
    <property type="entry name" value="Vacuole_Formation_Reg"/>
</dbReference>
<feature type="domain" description="Zinc finger PHD-type" evidence="5">
    <location>
        <begin position="204"/>
        <end position="263"/>
    </location>
</feature>
<evidence type="ECO:0000256" key="1">
    <source>
        <dbReference type="ARBA" id="ARBA00022723"/>
    </source>
</evidence>
<dbReference type="Pfam" id="PF03107">
    <property type="entry name" value="C1_2"/>
    <property type="match status" value="4"/>
</dbReference>
<dbReference type="GeneID" id="109126031"/>
<dbReference type="InterPro" id="IPR054483">
    <property type="entry name" value="DC1-like_CT"/>
</dbReference>
<organism evidence="6 7">
    <name type="scientific">Camelina sativa</name>
    <name type="common">False flax</name>
    <name type="synonym">Myagrum sativum</name>
    <dbReference type="NCBI Taxonomy" id="90675"/>
    <lineage>
        <taxon>Eukaryota</taxon>
        <taxon>Viridiplantae</taxon>
        <taxon>Streptophyta</taxon>
        <taxon>Embryophyta</taxon>
        <taxon>Tracheophyta</taxon>
        <taxon>Spermatophyta</taxon>
        <taxon>Magnoliopsida</taxon>
        <taxon>eudicotyledons</taxon>
        <taxon>Gunneridae</taxon>
        <taxon>Pentapetalae</taxon>
        <taxon>rosids</taxon>
        <taxon>malvids</taxon>
        <taxon>Brassicales</taxon>
        <taxon>Brassicaceae</taxon>
        <taxon>Camelineae</taxon>
        <taxon>Camelina</taxon>
    </lineage>
</organism>
<feature type="domain" description="Zinc finger PHD-type" evidence="5">
    <location>
        <begin position="57"/>
        <end position="116"/>
    </location>
</feature>
<dbReference type="InterPro" id="IPR004146">
    <property type="entry name" value="DC1"/>
</dbReference>
<keyword evidence="1" id="KW-0479">Metal-binding</keyword>
<evidence type="ECO:0000313" key="7">
    <source>
        <dbReference type="RefSeq" id="XP_019084624.1"/>
    </source>
</evidence>
<feature type="domain" description="Zinc finger PHD-type" evidence="5">
    <location>
        <begin position="311"/>
        <end position="361"/>
    </location>
</feature>
<dbReference type="SMART" id="SM00249">
    <property type="entry name" value="PHD"/>
    <property type="match status" value="4"/>
</dbReference>